<dbReference type="InterPro" id="IPR014338">
    <property type="entry name" value="CHP02996_rpt-companion-dom"/>
</dbReference>
<organism evidence="1 2">
    <name type="scientific">Gemmata massiliana</name>
    <dbReference type="NCBI Taxonomy" id="1210884"/>
    <lineage>
        <taxon>Bacteria</taxon>
        <taxon>Pseudomonadati</taxon>
        <taxon>Planctomycetota</taxon>
        <taxon>Planctomycetia</taxon>
        <taxon>Gemmatales</taxon>
        <taxon>Gemmataceae</taxon>
        <taxon>Gemmata</taxon>
    </lineage>
</organism>
<accession>A0A6P2D891</accession>
<gene>
    <name evidence="1" type="ORF">SOIL9_07440</name>
</gene>
<name>A0A6P2D891_9BACT</name>
<sequence>MSDEDAFLTGIASDRADRTRLLVFADWLADQDDPREEFVRVHARLLDMDGTEPEFVELDKVWNRWVRGHPSSRTRHPRIYDRWLDAMCRVCTIADVNQYTLHGRGTLLALTQATIFGPHDHVYPDYECSLNLYRGRAGDFDSPFDFVAQTVLADLQEDPFLTREIAAIDACYPITRGRFWKHWRGYAQQLREPPALPALEADNPFLAAQYIDGGDNNYGLVATYANDYFALTGSMRE</sequence>
<dbReference type="Proteomes" id="UP000464178">
    <property type="component" value="Chromosome"/>
</dbReference>
<keyword evidence="2" id="KW-1185">Reference proteome</keyword>
<protein>
    <submittedName>
        <fullName evidence="1">Uncharacterized protein</fullName>
    </submittedName>
</protein>
<evidence type="ECO:0000313" key="2">
    <source>
        <dbReference type="Proteomes" id="UP000464178"/>
    </source>
</evidence>
<dbReference type="KEGG" id="gms:SOIL9_07440"/>
<dbReference type="EMBL" id="LR593886">
    <property type="protein sequence ID" value="VTR97389.1"/>
    <property type="molecule type" value="Genomic_DNA"/>
</dbReference>
<reference evidence="1 2" key="1">
    <citation type="submission" date="2019-05" db="EMBL/GenBank/DDBJ databases">
        <authorList>
            <consortium name="Science for Life Laboratories"/>
        </authorList>
    </citation>
    <scope>NUCLEOTIDE SEQUENCE [LARGE SCALE GENOMIC DNA]</scope>
    <source>
        <strain evidence="1">Soil9</strain>
    </source>
</reference>
<evidence type="ECO:0000313" key="1">
    <source>
        <dbReference type="EMBL" id="VTR97389.1"/>
    </source>
</evidence>
<dbReference type="NCBIfam" id="TIGR02996">
    <property type="entry name" value="rpt_mate_G_obs"/>
    <property type="match status" value="1"/>
</dbReference>
<dbReference type="AlphaFoldDB" id="A0A6P2D891"/>
<dbReference type="RefSeq" id="WP_162671182.1">
    <property type="nucleotide sequence ID" value="NZ_LR593886.1"/>
</dbReference>
<proteinExistence type="predicted"/>